<accession>A0A2P2JWY0</accession>
<reference evidence="1" key="1">
    <citation type="submission" date="2018-02" db="EMBL/GenBank/DDBJ databases">
        <title>Rhizophora mucronata_Transcriptome.</title>
        <authorList>
            <person name="Meera S.P."/>
            <person name="Sreeshan A."/>
            <person name="Augustine A."/>
        </authorList>
    </citation>
    <scope>NUCLEOTIDE SEQUENCE</scope>
    <source>
        <tissue evidence="1">Leaf</tissue>
    </source>
</reference>
<dbReference type="EMBL" id="GGEC01017496">
    <property type="protein sequence ID" value="MBW97979.1"/>
    <property type="molecule type" value="Transcribed_RNA"/>
</dbReference>
<protein>
    <submittedName>
        <fullName evidence="1">Uncharacterized protein</fullName>
    </submittedName>
</protein>
<proteinExistence type="predicted"/>
<name>A0A2P2JWY0_RHIMU</name>
<organism evidence="1">
    <name type="scientific">Rhizophora mucronata</name>
    <name type="common">Asiatic mangrove</name>
    <dbReference type="NCBI Taxonomy" id="61149"/>
    <lineage>
        <taxon>Eukaryota</taxon>
        <taxon>Viridiplantae</taxon>
        <taxon>Streptophyta</taxon>
        <taxon>Embryophyta</taxon>
        <taxon>Tracheophyta</taxon>
        <taxon>Spermatophyta</taxon>
        <taxon>Magnoliopsida</taxon>
        <taxon>eudicotyledons</taxon>
        <taxon>Gunneridae</taxon>
        <taxon>Pentapetalae</taxon>
        <taxon>rosids</taxon>
        <taxon>fabids</taxon>
        <taxon>Malpighiales</taxon>
        <taxon>Rhizophoraceae</taxon>
        <taxon>Rhizophora</taxon>
    </lineage>
</organism>
<sequence>MVSVYELVSFMSNLLEFILTTHTIN</sequence>
<dbReference type="AlphaFoldDB" id="A0A2P2JWY0"/>
<evidence type="ECO:0000313" key="1">
    <source>
        <dbReference type="EMBL" id="MBW97979.1"/>
    </source>
</evidence>